<evidence type="ECO:0000256" key="1">
    <source>
        <dbReference type="ARBA" id="ARBA00006484"/>
    </source>
</evidence>
<dbReference type="InterPro" id="IPR020904">
    <property type="entry name" value="Sc_DH/Rdtase_CS"/>
</dbReference>
<dbReference type="PANTHER" id="PTHR24321">
    <property type="entry name" value="DEHYDROGENASES, SHORT CHAIN"/>
    <property type="match status" value="1"/>
</dbReference>
<dbReference type="Gene3D" id="3.40.50.720">
    <property type="entry name" value="NAD(P)-binding Rossmann-like Domain"/>
    <property type="match status" value="1"/>
</dbReference>
<dbReference type="PANTHER" id="PTHR24321:SF8">
    <property type="entry name" value="ESTRADIOL 17-BETA-DEHYDROGENASE 8-RELATED"/>
    <property type="match status" value="1"/>
</dbReference>
<dbReference type="PROSITE" id="PS00061">
    <property type="entry name" value="ADH_SHORT"/>
    <property type="match status" value="1"/>
</dbReference>
<name>A0A1I6M4N7_9SPHN</name>
<dbReference type="CDD" id="cd05233">
    <property type="entry name" value="SDR_c"/>
    <property type="match status" value="1"/>
</dbReference>
<gene>
    <name evidence="3" type="ORF">SAMN05192580_3445</name>
</gene>
<reference evidence="3 4" key="1">
    <citation type="submission" date="2016-10" db="EMBL/GenBank/DDBJ databases">
        <authorList>
            <person name="de Groot N.N."/>
        </authorList>
    </citation>
    <scope>NUCLEOTIDE SEQUENCE [LARGE SCALE GENOMIC DNA]</scope>
    <source>
        <strain evidence="3 4">S5-249</strain>
    </source>
</reference>
<evidence type="ECO:0000313" key="4">
    <source>
        <dbReference type="Proteomes" id="UP000198824"/>
    </source>
</evidence>
<organism evidence="3 4">
    <name type="scientific">Sphingomonas jatrophae</name>
    <dbReference type="NCBI Taxonomy" id="1166337"/>
    <lineage>
        <taxon>Bacteria</taxon>
        <taxon>Pseudomonadati</taxon>
        <taxon>Pseudomonadota</taxon>
        <taxon>Alphaproteobacteria</taxon>
        <taxon>Sphingomonadales</taxon>
        <taxon>Sphingomonadaceae</taxon>
        <taxon>Sphingomonas</taxon>
    </lineage>
</organism>
<dbReference type="InterPro" id="IPR036291">
    <property type="entry name" value="NAD(P)-bd_dom_sf"/>
</dbReference>
<keyword evidence="4" id="KW-1185">Reference proteome</keyword>
<dbReference type="STRING" id="1166337.SAMN05192580_3445"/>
<dbReference type="PRINTS" id="PR00081">
    <property type="entry name" value="GDHRDH"/>
</dbReference>
<dbReference type="Proteomes" id="UP000198824">
    <property type="component" value="Unassembled WGS sequence"/>
</dbReference>
<dbReference type="SUPFAM" id="SSF51735">
    <property type="entry name" value="NAD(P)-binding Rossmann-fold domains"/>
    <property type="match status" value="1"/>
</dbReference>
<dbReference type="FunFam" id="3.40.50.720:FF:000084">
    <property type="entry name" value="Short-chain dehydrogenase reductase"/>
    <property type="match status" value="1"/>
</dbReference>
<dbReference type="Pfam" id="PF13561">
    <property type="entry name" value="adh_short_C2"/>
    <property type="match status" value="1"/>
</dbReference>
<sequence length="247" mass="24918">MQLAGRVALVTGAGGGIGRATARLFADRGARVIATDIDEAGLTETADGYGDAMVACPADATSADDAARAVALAGERFGALHLLVNNVGGSRPGKTVTDFALDEWDFWIRLNLTSTFLMCRAAIPAIAAAGGGAIVNVASGAGVTGMGRNPAYVAAKGGVISLTRSLAIDHAAQGIRANAIAPGPILTPLMKRNRSEPEIAFMSKLSLAGRLGKPEEIASTAAFLCSDDGAYVNGELINVGGGRGGPI</sequence>
<accession>A0A1I6M4N7</accession>
<evidence type="ECO:0000256" key="2">
    <source>
        <dbReference type="ARBA" id="ARBA00023002"/>
    </source>
</evidence>
<comment type="similarity">
    <text evidence="1">Belongs to the short-chain dehydrogenases/reductases (SDR) family.</text>
</comment>
<proteinExistence type="inferred from homology"/>
<dbReference type="AlphaFoldDB" id="A0A1I6M4N7"/>
<dbReference type="InterPro" id="IPR002347">
    <property type="entry name" value="SDR_fam"/>
</dbReference>
<protein>
    <submittedName>
        <fullName evidence="3">NAD(P)-dependent dehydrogenase, short-chain alcohol dehydrogenase family</fullName>
    </submittedName>
</protein>
<keyword evidence="2" id="KW-0560">Oxidoreductase</keyword>
<dbReference type="EMBL" id="FOZG01000003">
    <property type="protein sequence ID" value="SFS10639.1"/>
    <property type="molecule type" value="Genomic_DNA"/>
</dbReference>
<dbReference type="PRINTS" id="PR00080">
    <property type="entry name" value="SDRFAMILY"/>
</dbReference>
<dbReference type="GO" id="GO:0016491">
    <property type="term" value="F:oxidoreductase activity"/>
    <property type="evidence" value="ECO:0007669"/>
    <property type="project" value="UniProtKB-KW"/>
</dbReference>
<dbReference type="RefSeq" id="WP_093316357.1">
    <property type="nucleotide sequence ID" value="NZ_FOZG01000003.1"/>
</dbReference>
<evidence type="ECO:0000313" key="3">
    <source>
        <dbReference type="EMBL" id="SFS10639.1"/>
    </source>
</evidence>
<dbReference type="OrthoDB" id="5457012at2"/>